<dbReference type="InterPro" id="IPR008972">
    <property type="entry name" value="Cupredoxin"/>
</dbReference>
<dbReference type="Pfam" id="PF07732">
    <property type="entry name" value="Cu-oxidase_3"/>
    <property type="match status" value="1"/>
</dbReference>
<proteinExistence type="predicted"/>
<dbReference type="Gene3D" id="2.60.40.420">
    <property type="entry name" value="Cupredoxins - blue copper proteins"/>
    <property type="match status" value="2"/>
</dbReference>
<evidence type="ECO:0000256" key="2">
    <source>
        <dbReference type="ARBA" id="ARBA00023002"/>
    </source>
</evidence>
<dbReference type="PANTHER" id="PTHR11709:SF394">
    <property type="entry name" value="FI03373P-RELATED"/>
    <property type="match status" value="1"/>
</dbReference>
<reference evidence="7 8" key="1">
    <citation type="submission" date="2019-03" db="EMBL/GenBank/DDBJ databases">
        <title>Genomic Encyclopedia of Type Strains, Phase IV (KMG-IV): sequencing the most valuable type-strain genomes for metagenomic binning, comparative biology and taxonomic classification.</title>
        <authorList>
            <person name="Goeker M."/>
        </authorList>
    </citation>
    <scope>NUCLEOTIDE SEQUENCE [LARGE SCALE GENOMIC DNA]</scope>
    <source>
        <strain evidence="7 8">DSM 103428</strain>
    </source>
</reference>
<dbReference type="InterPro" id="IPR011707">
    <property type="entry name" value="Cu-oxidase-like_N"/>
</dbReference>
<dbReference type="RefSeq" id="WP_131994446.1">
    <property type="nucleotide sequence ID" value="NZ_SMGK01000002.1"/>
</dbReference>
<comment type="caution">
    <text evidence="7">The sequence shown here is derived from an EMBL/GenBank/DDBJ whole genome shotgun (WGS) entry which is preliminary data.</text>
</comment>
<evidence type="ECO:0000256" key="3">
    <source>
        <dbReference type="ARBA" id="ARBA00023008"/>
    </source>
</evidence>
<evidence type="ECO:0000259" key="6">
    <source>
        <dbReference type="Pfam" id="PF07732"/>
    </source>
</evidence>
<dbReference type="OrthoDB" id="9757546at2"/>
<dbReference type="InterPro" id="IPR006311">
    <property type="entry name" value="TAT_signal"/>
</dbReference>
<keyword evidence="1" id="KW-0479">Metal-binding</keyword>
<dbReference type="InterPro" id="IPR011706">
    <property type="entry name" value="Cu-oxidase_C"/>
</dbReference>
<evidence type="ECO:0000259" key="5">
    <source>
        <dbReference type="Pfam" id="PF07731"/>
    </source>
</evidence>
<protein>
    <submittedName>
        <fullName evidence="7">Multicopper oxidase</fullName>
    </submittedName>
</protein>
<evidence type="ECO:0000313" key="7">
    <source>
        <dbReference type="EMBL" id="TCK74018.1"/>
    </source>
</evidence>
<evidence type="ECO:0000256" key="4">
    <source>
        <dbReference type="SAM" id="MobiDB-lite"/>
    </source>
</evidence>
<evidence type="ECO:0000313" key="8">
    <source>
        <dbReference type="Proteomes" id="UP000295210"/>
    </source>
</evidence>
<dbReference type="AlphaFoldDB" id="A0A4R1L724"/>
<feature type="region of interest" description="Disordered" evidence="4">
    <location>
        <begin position="366"/>
        <end position="396"/>
    </location>
</feature>
<dbReference type="GO" id="GO:0005507">
    <property type="term" value="F:copper ion binding"/>
    <property type="evidence" value="ECO:0007669"/>
    <property type="project" value="InterPro"/>
</dbReference>
<dbReference type="CDD" id="cd13860">
    <property type="entry name" value="CuRO_1_2dMco_1"/>
    <property type="match status" value="1"/>
</dbReference>
<sequence length="498" mass="55354">MSDRRTFLQRAFGLGAGLLASRPVFASDTSQRQASRAEALRPTDAHRRFPAPVITTDVGDLPYTLDNGVKVFHLTAQVMKRQIAPDKTIDVWGFNGSAPGPTIQVTQGDRVRVVFENQLPEPSSIHWHGFEDHIAFDGMPGISQEPVRPGERFVYEFNIHQEGTYFYHSHMAMQEMAGMLGGFIMHPRAPYTPVCDKDFLIHLQEYAVLPNSTIPNTMNMEFNWLVLNGKAGPAATPLIVRLGDRVRIRFVNLGMDHHPMHIHGHTFHITGTEGGRIPESAWWPGNTVLVGVAQARDIEFIANNPGDWMLHCHLPHHMMNQMSSTVGRMTRMGDRTMPAGLSMNNGMGMLDGAPGAPMGEDYGPSLGRGMGFGSGSDSSTTNGPLSAAAMKASTHSADQMHDMAVMQKDNNQRPEISHNANSVPNFPQDAFMEGPMMMMDSRVEKPENYGLRPGWSRFMQGMMTFIRVLPPEQYDEVISRMKHANRPDDPYSSLFLKS</sequence>
<dbReference type="Proteomes" id="UP000295210">
    <property type="component" value="Unassembled WGS sequence"/>
</dbReference>
<gene>
    <name evidence="7" type="ORF">C7378_1638</name>
</gene>
<feature type="domain" description="Plastocyanin-like" evidence="6">
    <location>
        <begin position="80"/>
        <end position="189"/>
    </location>
</feature>
<organism evidence="7 8">
    <name type="scientific">Acidipila rosea</name>
    <dbReference type="NCBI Taxonomy" id="768535"/>
    <lineage>
        <taxon>Bacteria</taxon>
        <taxon>Pseudomonadati</taxon>
        <taxon>Acidobacteriota</taxon>
        <taxon>Terriglobia</taxon>
        <taxon>Terriglobales</taxon>
        <taxon>Acidobacteriaceae</taxon>
        <taxon>Acidipila</taxon>
    </lineage>
</organism>
<dbReference type="InterPro" id="IPR045087">
    <property type="entry name" value="Cu-oxidase_fam"/>
</dbReference>
<accession>A0A4R1L724</accession>
<dbReference type="CDD" id="cd04202">
    <property type="entry name" value="CuRO_D2_2dMcoN_like"/>
    <property type="match status" value="1"/>
</dbReference>
<dbReference type="PANTHER" id="PTHR11709">
    <property type="entry name" value="MULTI-COPPER OXIDASE"/>
    <property type="match status" value="1"/>
</dbReference>
<feature type="compositionally biased region" description="Polar residues" evidence="4">
    <location>
        <begin position="375"/>
        <end position="384"/>
    </location>
</feature>
<evidence type="ECO:0000256" key="1">
    <source>
        <dbReference type="ARBA" id="ARBA00022723"/>
    </source>
</evidence>
<dbReference type="PROSITE" id="PS51318">
    <property type="entry name" value="TAT"/>
    <property type="match status" value="1"/>
</dbReference>
<feature type="domain" description="Plastocyanin-like" evidence="5">
    <location>
        <begin position="222"/>
        <end position="325"/>
    </location>
</feature>
<dbReference type="Pfam" id="PF07731">
    <property type="entry name" value="Cu-oxidase_2"/>
    <property type="match status" value="1"/>
</dbReference>
<name>A0A4R1L724_9BACT</name>
<keyword evidence="8" id="KW-1185">Reference proteome</keyword>
<dbReference type="GO" id="GO:0016491">
    <property type="term" value="F:oxidoreductase activity"/>
    <property type="evidence" value="ECO:0007669"/>
    <property type="project" value="UniProtKB-KW"/>
</dbReference>
<keyword evidence="2" id="KW-0560">Oxidoreductase</keyword>
<dbReference type="EMBL" id="SMGK01000002">
    <property type="protein sequence ID" value="TCK74018.1"/>
    <property type="molecule type" value="Genomic_DNA"/>
</dbReference>
<dbReference type="SUPFAM" id="SSF49503">
    <property type="entry name" value="Cupredoxins"/>
    <property type="match status" value="2"/>
</dbReference>
<keyword evidence="3" id="KW-0186">Copper</keyword>